<dbReference type="NCBIfam" id="TIGR00696">
    <property type="entry name" value="wecG_tagA_cpsF"/>
    <property type="match status" value="1"/>
</dbReference>
<evidence type="ECO:0000256" key="2">
    <source>
        <dbReference type="ARBA" id="ARBA00022679"/>
    </source>
</evidence>
<gene>
    <name evidence="3" type="ORF">GCM10007968_18420</name>
</gene>
<dbReference type="PANTHER" id="PTHR34136:SF1">
    <property type="entry name" value="UDP-N-ACETYL-D-MANNOSAMINURONIC ACID TRANSFERASE"/>
    <property type="match status" value="1"/>
</dbReference>
<protein>
    <submittedName>
        <fullName evidence="3">UDP-N-acetyl-D-mannosaminuronic acid transferase</fullName>
    </submittedName>
</protein>
<dbReference type="PANTHER" id="PTHR34136">
    <property type="match status" value="1"/>
</dbReference>
<name>A0A917S2T1_9BACL</name>
<keyword evidence="4" id="KW-1185">Reference proteome</keyword>
<dbReference type="Pfam" id="PF03808">
    <property type="entry name" value="Glyco_tran_WecG"/>
    <property type="match status" value="1"/>
</dbReference>
<accession>A0A917S2T1</accession>
<evidence type="ECO:0000313" key="3">
    <source>
        <dbReference type="EMBL" id="GGL54659.1"/>
    </source>
</evidence>
<dbReference type="AlphaFoldDB" id="A0A917S2T1"/>
<dbReference type="Proteomes" id="UP000654670">
    <property type="component" value="Unassembled WGS sequence"/>
</dbReference>
<comment type="caution">
    <text evidence="3">The sequence shown here is derived from an EMBL/GenBank/DDBJ whole genome shotgun (WGS) entry which is preliminary data.</text>
</comment>
<evidence type="ECO:0000256" key="1">
    <source>
        <dbReference type="ARBA" id="ARBA00022676"/>
    </source>
</evidence>
<evidence type="ECO:0000313" key="4">
    <source>
        <dbReference type="Proteomes" id="UP000654670"/>
    </source>
</evidence>
<proteinExistence type="predicted"/>
<dbReference type="CDD" id="cd06533">
    <property type="entry name" value="Glyco_transf_WecG_TagA"/>
    <property type="match status" value="1"/>
</dbReference>
<keyword evidence="2 3" id="KW-0808">Transferase</keyword>
<keyword evidence="1" id="KW-0328">Glycosyltransferase</keyword>
<sequence length="255" mass="29652">MQIQKKGFILAKKQCIGNIYMSVFTSKQEFIETLAGKAGEKEKLNLYFLNDHGFNIAQKDTDYRGILNRADYLLNDGIGIKLGARIWGVRVGENLNGTDLIPLFLRKCEDEGWSVYLLGSTEDIVSEAARRIKEKYHRLKIAGYHHGFFRAEQEIVREINRSEADVLIVGMGMPLQEKFIDRRDHELTPRIRIAAGGYIDFVSGKKPRAPKAMRKLNLEWLFRMVLEPRRMWRRNVIGHLQFFIKVIQLKTKKRL</sequence>
<dbReference type="GO" id="GO:0016758">
    <property type="term" value="F:hexosyltransferase activity"/>
    <property type="evidence" value="ECO:0007669"/>
    <property type="project" value="TreeGrafter"/>
</dbReference>
<organism evidence="3 4">
    <name type="scientific">Sporolactobacillus putidus</name>
    <dbReference type="NCBI Taxonomy" id="492735"/>
    <lineage>
        <taxon>Bacteria</taxon>
        <taxon>Bacillati</taxon>
        <taxon>Bacillota</taxon>
        <taxon>Bacilli</taxon>
        <taxon>Bacillales</taxon>
        <taxon>Sporolactobacillaceae</taxon>
        <taxon>Sporolactobacillus</taxon>
    </lineage>
</organism>
<dbReference type="EMBL" id="BMOK01000006">
    <property type="protein sequence ID" value="GGL54659.1"/>
    <property type="molecule type" value="Genomic_DNA"/>
</dbReference>
<reference evidence="3" key="1">
    <citation type="journal article" date="2014" name="Int. J. Syst. Evol. Microbiol.">
        <title>Complete genome sequence of Corynebacterium casei LMG S-19264T (=DSM 44701T), isolated from a smear-ripened cheese.</title>
        <authorList>
            <consortium name="US DOE Joint Genome Institute (JGI-PGF)"/>
            <person name="Walter F."/>
            <person name="Albersmeier A."/>
            <person name="Kalinowski J."/>
            <person name="Ruckert C."/>
        </authorList>
    </citation>
    <scope>NUCLEOTIDE SEQUENCE</scope>
    <source>
        <strain evidence="3">JCM 15325</strain>
    </source>
</reference>
<reference evidence="3" key="2">
    <citation type="submission" date="2020-09" db="EMBL/GenBank/DDBJ databases">
        <authorList>
            <person name="Sun Q."/>
            <person name="Ohkuma M."/>
        </authorList>
    </citation>
    <scope>NUCLEOTIDE SEQUENCE</scope>
    <source>
        <strain evidence="3">JCM 15325</strain>
    </source>
</reference>
<dbReference type="InterPro" id="IPR004629">
    <property type="entry name" value="WecG_TagA_CpsF"/>
</dbReference>